<organism evidence="9 10">
    <name type="scientific">Marinospirillum alkaliphilum DSM 21637</name>
    <dbReference type="NCBI Taxonomy" id="1122209"/>
    <lineage>
        <taxon>Bacteria</taxon>
        <taxon>Pseudomonadati</taxon>
        <taxon>Pseudomonadota</taxon>
        <taxon>Gammaproteobacteria</taxon>
        <taxon>Oceanospirillales</taxon>
        <taxon>Oceanospirillaceae</taxon>
        <taxon>Marinospirillum</taxon>
    </lineage>
</organism>
<feature type="chain" id="PRO_5011831637" description="Cytochrome c-type biogenesis protein" evidence="7">
    <location>
        <begin position="21"/>
        <end position="171"/>
    </location>
</feature>
<evidence type="ECO:0000256" key="3">
    <source>
        <dbReference type="ARBA" id="ARBA00022723"/>
    </source>
</evidence>
<feature type="signal peptide" evidence="7">
    <location>
        <begin position="1"/>
        <end position="20"/>
    </location>
</feature>
<dbReference type="Pfam" id="PF03918">
    <property type="entry name" value="CcmH"/>
    <property type="match status" value="1"/>
</dbReference>
<comment type="function">
    <text evidence="7">Possible subunit of a heme lyase.</text>
</comment>
<feature type="domain" description="CcmH/CycL/Ccl2/NrfF N-terminal" evidence="8">
    <location>
        <begin position="9"/>
        <end position="155"/>
    </location>
</feature>
<dbReference type="GO" id="GO:0017004">
    <property type="term" value="P:cytochrome complex assembly"/>
    <property type="evidence" value="ECO:0007669"/>
    <property type="project" value="UniProtKB-KW"/>
</dbReference>
<dbReference type="PANTHER" id="PTHR47870:SF1">
    <property type="entry name" value="CYTOCHROME C-TYPE BIOGENESIS PROTEIN CCMH"/>
    <property type="match status" value="1"/>
</dbReference>
<dbReference type="AlphaFoldDB" id="A0A1K1VCK8"/>
<proteinExistence type="inferred from homology"/>
<keyword evidence="7" id="KW-0812">Transmembrane</keyword>
<evidence type="ECO:0000313" key="10">
    <source>
        <dbReference type="Proteomes" id="UP000182350"/>
    </source>
</evidence>
<name>A0A1K1VCK8_9GAMM</name>
<keyword evidence="7" id="KW-0472">Membrane</keyword>
<evidence type="ECO:0000259" key="8">
    <source>
        <dbReference type="Pfam" id="PF03918"/>
    </source>
</evidence>
<keyword evidence="2 7" id="KW-0349">Heme</keyword>
<dbReference type="Gene3D" id="1.10.8.640">
    <property type="entry name" value="Cytochrome C biogenesis protein"/>
    <property type="match status" value="1"/>
</dbReference>
<dbReference type="Proteomes" id="UP000182350">
    <property type="component" value="Unassembled WGS sequence"/>
</dbReference>
<keyword evidence="5" id="KW-0201">Cytochrome c-type biogenesis</keyword>
<evidence type="ECO:0000256" key="2">
    <source>
        <dbReference type="ARBA" id="ARBA00022617"/>
    </source>
</evidence>
<evidence type="ECO:0000256" key="6">
    <source>
        <dbReference type="ARBA" id="ARBA00023004"/>
    </source>
</evidence>
<keyword evidence="4 7" id="KW-0732">Signal</keyword>
<keyword evidence="3 7" id="KW-0479">Metal-binding</keyword>
<evidence type="ECO:0000256" key="5">
    <source>
        <dbReference type="ARBA" id="ARBA00022748"/>
    </source>
</evidence>
<dbReference type="RefSeq" id="WP_072325138.1">
    <property type="nucleotide sequence ID" value="NZ_FPJW01000002.1"/>
</dbReference>
<dbReference type="FunFam" id="1.10.8.640:FF:000001">
    <property type="entry name" value="Cytochrome c-type biogenesis protein"/>
    <property type="match status" value="1"/>
</dbReference>
<accession>A0A1K1VCK8</accession>
<dbReference type="PANTHER" id="PTHR47870">
    <property type="entry name" value="CYTOCHROME C-TYPE BIOGENESIS PROTEIN CCMH"/>
    <property type="match status" value="1"/>
</dbReference>
<dbReference type="GO" id="GO:0005886">
    <property type="term" value="C:plasma membrane"/>
    <property type="evidence" value="ECO:0007669"/>
    <property type="project" value="TreeGrafter"/>
</dbReference>
<dbReference type="InterPro" id="IPR038297">
    <property type="entry name" value="CcmH/CycL/NrfF/Ccl2_sf"/>
</dbReference>
<comment type="similarity">
    <text evidence="1 7">Belongs to the CcmH/CycL/Ccl2/NrfF family.</text>
</comment>
<keyword evidence="7" id="KW-1133">Transmembrane helix</keyword>
<keyword evidence="10" id="KW-1185">Reference proteome</keyword>
<reference evidence="9 10" key="1">
    <citation type="submission" date="2016-11" db="EMBL/GenBank/DDBJ databases">
        <authorList>
            <person name="Jaros S."/>
            <person name="Januszkiewicz K."/>
            <person name="Wedrychowicz H."/>
        </authorList>
    </citation>
    <scope>NUCLEOTIDE SEQUENCE [LARGE SCALE GENOMIC DNA]</scope>
    <source>
        <strain evidence="9 10">DSM 21637</strain>
    </source>
</reference>
<evidence type="ECO:0000313" key="9">
    <source>
        <dbReference type="EMBL" id="SFX22866.1"/>
    </source>
</evidence>
<dbReference type="InterPro" id="IPR051263">
    <property type="entry name" value="C-type_cytochrome_biogenesis"/>
</dbReference>
<dbReference type="CDD" id="cd16378">
    <property type="entry name" value="CcmH_N"/>
    <property type="match status" value="1"/>
</dbReference>
<dbReference type="GO" id="GO:0046872">
    <property type="term" value="F:metal ion binding"/>
    <property type="evidence" value="ECO:0007669"/>
    <property type="project" value="UniProtKB-KW"/>
</dbReference>
<keyword evidence="6 7" id="KW-0408">Iron</keyword>
<dbReference type="EMBL" id="FPJW01000002">
    <property type="protein sequence ID" value="SFX22866.1"/>
    <property type="molecule type" value="Genomic_DNA"/>
</dbReference>
<gene>
    <name evidence="9" type="ORF">SAMN02745752_00900</name>
</gene>
<dbReference type="STRING" id="1122209.SAMN02745752_00900"/>
<sequence>MAKRTLILLLALLLMGVAQAAIEVYDFSSEENRLRFQSLGGELRCPKCENQSIVDSNSPSAYDMRQELFRLLEEGYTDQQVFEFMKARFGEFIMYRPPVRSDTWLLWFLPPVLVVAGLLLVFLLARRRSDKGKDETTADRPLSPSERQLRLQQILELERSASSTTNSKESS</sequence>
<dbReference type="InterPro" id="IPR005616">
    <property type="entry name" value="CcmH/CycL/Ccl2/NrfF_N"/>
</dbReference>
<protein>
    <recommendedName>
        <fullName evidence="7">Cytochrome c-type biogenesis protein</fullName>
    </recommendedName>
</protein>
<evidence type="ECO:0000256" key="1">
    <source>
        <dbReference type="ARBA" id="ARBA00010342"/>
    </source>
</evidence>
<evidence type="ECO:0000256" key="7">
    <source>
        <dbReference type="RuleBase" id="RU364112"/>
    </source>
</evidence>
<feature type="transmembrane region" description="Helical" evidence="7">
    <location>
        <begin position="104"/>
        <end position="125"/>
    </location>
</feature>
<evidence type="ECO:0000256" key="4">
    <source>
        <dbReference type="ARBA" id="ARBA00022729"/>
    </source>
</evidence>